<feature type="region of interest" description="Disordered" evidence="1">
    <location>
        <begin position="1"/>
        <end position="66"/>
    </location>
</feature>
<dbReference type="PANTHER" id="PTHR13136">
    <property type="entry name" value="TESTIS DEVELOPMENT PROTEIN PRTD"/>
    <property type="match status" value="1"/>
</dbReference>
<accession>A0AAI9EAM0</accession>
<dbReference type="InterPro" id="IPR029058">
    <property type="entry name" value="AB_hydrolase_fold"/>
</dbReference>
<evidence type="ECO:0000313" key="4">
    <source>
        <dbReference type="Proteomes" id="UP001296104"/>
    </source>
</evidence>
<name>A0AAI9EAM0_9PEZI</name>
<keyword evidence="4" id="KW-1185">Reference proteome</keyword>
<dbReference type="InterPro" id="IPR026555">
    <property type="entry name" value="NSL3/Tex30"/>
</dbReference>
<dbReference type="Proteomes" id="UP001296104">
    <property type="component" value="Unassembled WGS sequence"/>
</dbReference>
<dbReference type="SUPFAM" id="SSF53474">
    <property type="entry name" value="alpha/beta-Hydrolases"/>
    <property type="match status" value="1"/>
</dbReference>
<organism evidence="3 4">
    <name type="scientific">Lecanosticta acicola</name>
    <dbReference type="NCBI Taxonomy" id="111012"/>
    <lineage>
        <taxon>Eukaryota</taxon>
        <taxon>Fungi</taxon>
        <taxon>Dikarya</taxon>
        <taxon>Ascomycota</taxon>
        <taxon>Pezizomycotina</taxon>
        <taxon>Dothideomycetes</taxon>
        <taxon>Dothideomycetidae</taxon>
        <taxon>Mycosphaerellales</taxon>
        <taxon>Mycosphaerellaceae</taxon>
        <taxon>Lecanosticta</taxon>
    </lineage>
</organism>
<feature type="compositionally biased region" description="Polar residues" evidence="1">
    <location>
        <begin position="22"/>
        <end position="31"/>
    </location>
</feature>
<dbReference type="AlphaFoldDB" id="A0AAI9EAM0"/>
<comment type="caution">
    <text evidence="3">The sequence shown here is derived from an EMBL/GenBank/DDBJ whole genome shotgun (WGS) entry which is preliminary data.</text>
</comment>
<dbReference type="EMBL" id="CAVMBE010000025">
    <property type="protein sequence ID" value="CAK4015462.1"/>
    <property type="molecule type" value="Genomic_DNA"/>
</dbReference>
<gene>
    <name evidence="3" type="ORF">LECACI_7A004565</name>
</gene>
<dbReference type="Gene3D" id="3.40.50.1820">
    <property type="entry name" value="alpha/beta hydrolase"/>
    <property type="match status" value="1"/>
</dbReference>
<evidence type="ECO:0000313" key="3">
    <source>
        <dbReference type="EMBL" id="CAK4015462.1"/>
    </source>
</evidence>
<feature type="domain" description="KANL3/Tex30 alpha/beta hydrolase-like" evidence="2">
    <location>
        <begin position="97"/>
        <end position="270"/>
    </location>
</feature>
<dbReference type="PANTHER" id="PTHR13136:SF11">
    <property type="entry name" value="TESTIS-EXPRESSED PROTEIN 30"/>
    <property type="match status" value="1"/>
</dbReference>
<evidence type="ECO:0000256" key="1">
    <source>
        <dbReference type="SAM" id="MobiDB-lite"/>
    </source>
</evidence>
<reference evidence="3" key="1">
    <citation type="submission" date="2023-11" db="EMBL/GenBank/DDBJ databases">
        <authorList>
            <person name="Alioto T."/>
            <person name="Alioto T."/>
            <person name="Gomez Garrido J."/>
        </authorList>
    </citation>
    <scope>NUCLEOTIDE SEQUENCE</scope>
</reference>
<dbReference type="Pfam" id="PF20408">
    <property type="entry name" value="Abhydrolase_11"/>
    <property type="match status" value="1"/>
</dbReference>
<proteinExistence type="predicted"/>
<feature type="compositionally biased region" description="Basic residues" evidence="1">
    <location>
        <begin position="1"/>
        <end position="10"/>
    </location>
</feature>
<dbReference type="InterPro" id="IPR046879">
    <property type="entry name" value="KANL3/Tex30_Abhydrolase"/>
</dbReference>
<evidence type="ECO:0000259" key="2">
    <source>
        <dbReference type="Pfam" id="PF20408"/>
    </source>
</evidence>
<feature type="compositionally biased region" description="Polar residues" evidence="1">
    <location>
        <begin position="41"/>
        <end position="51"/>
    </location>
</feature>
<sequence length="326" mass="36473">MPKRKNPVKAKAKDQEQDQEQNDFTADNPNHSGLKDPTLDSDISVSANNNKQDTEDAEEEENFSHFTIPFDGKQQIVCERRGGGRETKDWDHEFPSLIFTHGAGGGIANAATRDFAVGFARVGMGDVVCYQGTMNLRHRVRGFEAVIENCLEGREGTGKKVAIGGRSMGARAAVLTALGEKKREAVEALILVSWPLLTGKGERELERREQILLDLPEEMDVLFILGSEDRQCPLEQFMEVRQKMRARSWVVEVKGADHGMSVKRKEGVQAVRRETGALAARWLSARKERSLGEYCEIEFDGDEGEVRVDGWEKETGGRQKKARKIE</sequence>
<protein>
    <recommendedName>
        <fullName evidence="2">KANL3/Tex30 alpha/beta hydrolase-like domain-containing protein</fullName>
    </recommendedName>
</protein>